<evidence type="ECO:0000256" key="1">
    <source>
        <dbReference type="SAM" id="SignalP"/>
    </source>
</evidence>
<dbReference type="AlphaFoldDB" id="A0A2H0RE48"/>
<dbReference type="EMBL" id="PCYI01000019">
    <property type="protein sequence ID" value="PIR44763.1"/>
    <property type="molecule type" value="Genomic_DNA"/>
</dbReference>
<organism evidence="2 3">
    <name type="scientific">Candidatus Vogelbacteria bacterium CG10_big_fil_rev_8_21_14_0_10_51_16</name>
    <dbReference type="NCBI Taxonomy" id="1975045"/>
    <lineage>
        <taxon>Bacteria</taxon>
        <taxon>Candidatus Vogeliibacteriota</taxon>
    </lineage>
</organism>
<gene>
    <name evidence="2" type="ORF">COV10_02670</name>
</gene>
<proteinExistence type="predicted"/>
<reference evidence="2 3" key="1">
    <citation type="submission" date="2017-09" db="EMBL/GenBank/DDBJ databases">
        <title>Depth-based differentiation of microbial function through sediment-hosted aquifers and enrichment of novel symbionts in the deep terrestrial subsurface.</title>
        <authorList>
            <person name="Probst A.J."/>
            <person name="Ladd B."/>
            <person name="Jarett J.K."/>
            <person name="Geller-Mcgrath D.E."/>
            <person name="Sieber C.M."/>
            <person name="Emerson J.B."/>
            <person name="Anantharaman K."/>
            <person name="Thomas B.C."/>
            <person name="Malmstrom R."/>
            <person name="Stieglmeier M."/>
            <person name="Klingl A."/>
            <person name="Woyke T."/>
            <person name="Ryan C.M."/>
            <person name="Banfield J.F."/>
        </authorList>
    </citation>
    <scope>NUCLEOTIDE SEQUENCE [LARGE SCALE GENOMIC DNA]</scope>
    <source>
        <strain evidence="2">CG10_big_fil_rev_8_21_14_0_10_51_16</strain>
    </source>
</reference>
<evidence type="ECO:0008006" key="4">
    <source>
        <dbReference type="Google" id="ProtNLM"/>
    </source>
</evidence>
<feature type="chain" id="PRO_5013661822" description="DUF5667 domain-containing protein" evidence="1">
    <location>
        <begin position="25"/>
        <end position="233"/>
    </location>
</feature>
<protein>
    <recommendedName>
        <fullName evidence="4">DUF5667 domain-containing protein</fullName>
    </recommendedName>
</protein>
<sequence>MLRLPHIVVFALALGLVSAPAVFAAKTPTKATKAKVATSTTFQAQQTLAILDAQVDALLQAPVAPNKVAASHLRKSLGYLQTAVAKATPAKVMRAKFVTPPQVKGVPTYGTIWNTFKAFGSQTAGIKMTRTQATHLARATKYFKAAFNTAKLQYRTAQLRKGLNKTSFNSKLESIRTQSRKYGIKFQTAGISAPQVKSLLAKNIATLAIKAKATKPTQTAKVKSQTATTSKMD</sequence>
<feature type="signal peptide" evidence="1">
    <location>
        <begin position="1"/>
        <end position="24"/>
    </location>
</feature>
<evidence type="ECO:0000313" key="2">
    <source>
        <dbReference type="EMBL" id="PIR44763.1"/>
    </source>
</evidence>
<dbReference type="Proteomes" id="UP000228767">
    <property type="component" value="Unassembled WGS sequence"/>
</dbReference>
<keyword evidence="1" id="KW-0732">Signal</keyword>
<name>A0A2H0RE48_9BACT</name>
<comment type="caution">
    <text evidence="2">The sequence shown here is derived from an EMBL/GenBank/DDBJ whole genome shotgun (WGS) entry which is preliminary data.</text>
</comment>
<evidence type="ECO:0000313" key="3">
    <source>
        <dbReference type="Proteomes" id="UP000228767"/>
    </source>
</evidence>
<accession>A0A2H0RE48</accession>